<accession>A0ABT5UFW9</accession>
<dbReference type="Proteomes" id="UP001528823">
    <property type="component" value="Unassembled WGS sequence"/>
</dbReference>
<gene>
    <name evidence="1" type="ORF">ORQ98_24310</name>
</gene>
<evidence type="ECO:0000313" key="1">
    <source>
        <dbReference type="EMBL" id="MDE1465090.1"/>
    </source>
</evidence>
<reference evidence="1 2" key="1">
    <citation type="submission" date="2022-11" db="EMBL/GenBank/DDBJ databases">
        <title>Spartinivicinus poritis sp. nov., isolated from scleractinian coral Porites lutea.</title>
        <authorList>
            <person name="Zhang G."/>
            <person name="Cai L."/>
            <person name="Wei Q."/>
        </authorList>
    </citation>
    <scope>NUCLEOTIDE SEQUENCE [LARGE SCALE GENOMIC DNA]</scope>
    <source>
        <strain evidence="1 2">A2-2</strain>
    </source>
</reference>
<dbReference type="EMBL" id="JAPMOU010000051">
    <property type="protein sequence ID" value="MDE1465090.1"/>
    <property type="molecule type" value="Genomic_DNA"/>
</dbReference>
<organism evidence="1 2">
    <name type="scientific">Spartinivicinus poritis</name>
    <dbReference type="NCBI Taxonomy" id="2994640"/>
    <lineage>
        <taxon>Bacteria</taxon>
        <taxon>Pseudomonadati</taxon>
        <taxon>Pseudomonadota</taxon>
        <taxon>Gammaproteobacteria</taxon>
        <taxon>Oceanospirillales</taxon>
        <taxon>Zooshikellaceae</taxon>
        <taxon>Spartinivicinus</taxon>
    </lineage>
</organism>
<dbReference type="RefSeq" id="WP_274691401.1">
    <property type="nucleotide sequence ID" value="NZ_JAPMOU010000051.1"/>
</dbReference>
<keyword evidence="2" id="KW-1185">Reference proteome</keyword>
<evidence type="ECO:0000313" key="2">
    <source>
        <dbReference type="Proteomes" id="UP001528823"/>
    </source>
</evidence>
<name>A0ABT5UFW9_9GAMM</name>
<proteinExistence type="predicted"/>
<comment type="caution">
    <text evidence="1">The sequence shown here is derived from an EMBL/GenBank/DDBJ whole genome shotgun (WGS) entry which is preliminary data.</text>
</comment>
<sequence length="186" mass="20848">MTPLDLLADIKAEFSLLLLDDEATFLALLKRSCRTYHGSIGFQKTLVLAPEQLTEGVEAPDDYEGLLTAYDERQQPAPIILHGNTLIYKFGKKSAGDVTIIYFSDFTRWDFATDHFPSHTKVSFIHSHLHGLISLANNERLRGMHQAAELPSDHLPVEADIRGQLTELEAIMKEHPPFLTAAQLSH</sequence>
<protein>
    <submittedName>
        <fullName evidence="1">Uncharacterized protein</fullName>
    </submittedName>
</protein>